<dbReference type="AlphaFoldDB" id="A0A1I4CMC3"/>
<keyword evidence="1" id="KW-0812">Transmembrane</keyword>
<gene>
    <name evidence="2" type="ORF">SAMN04487950_1243</name>
</gene>
<dbReference type="STRING" id="553466.SAMN04487950_1243"/>
<keyword evidence="1" id="KW-0472">Membrane</keyword>
<accession>A0A1I4CMC3</accession>
<feature type="transmembrane region" description="Helical" evidence="1">
    <location>
        <begin position="28"/>
        <end position="46"/>
    </location>
</feature>
<dbReference type="Proteomes" id="UP000199607">
    <property type="component" value="Unassembled WGS sequence"/>
</dbReference>
<dbReference type="RefSeq" id="WP_177197551.1">
    <property type="nucleotide sequence ID" value="NZ_FOTC01000001.1"/>
</dbReference>
<evidence type="ECO:0000313" key="2">
    <source>
        <dbReference type="EMBL" id="SFK81810.1"/>
    </source>
</evidence>
<keyword evidence="1" id="KW-1133">Transmembrane helix</keyword>
<proteinExistence type="predicted"/>
<keyword evidence="3" id="KW-1185">Reference proteome</keyword>
<organism evidence="2 3">
    <name type="scientific">Halogranum rubrum</name>
    <dbReference type="NCBI Taxonomy" id="553466"/>
    <lineage>
        <taxon>Archaea</taxon>
        <taxon>Methanobacteriati</taxon>
        <taxon>Methanobacteriota</taxon>
        <taxon>Stenosarchaea group</taxon>
        <taxon>Halobacteria</taxon>
        <taxon>Halobacteriales</taxon>
        <taxon>Haloferacaceae</taxon>
    </lineage>
</organism>
<evidence type="ECO:0000256" key="1">
    <source>
        <dbReference type="SAM" id="Phobius"/>
    </source>
</evidence>
<dbReference type="EMBL" id="FOTC01000001">
    <property type="protein sequence ID" value="SFK81810.1"/>
    <property type="molecule type" value="Genomic_DNA"/>
</dbReference>
<evidence type="ECO:0000313" key="3">
    <source>
        <dbReference type="Proteomes" id="UP000199607"/>
    </source>
</evidence>
<reference evidence="3" key="1">
    <citation type="submission" date="2016-10" db="EMBL/GenBank/DDBJ databases">
        <authorList>
            <person name="Varghese N."/>
            <person name="Submissions S."/>
        </authorList>
    </citation>
    <scope>NUCLEOTIDE SEQUENCE [LARGE SCALE GENOMIC DNA]</scope>
    <source>
        <strain evidence="3">CGMCC 1.7738</strain>
    </source>
</reference>
<sequence length="47" mass="5140">MEDGVPRACRDIEPVEPVASHWVALDRGWQATILAVTLVAVLGLWVV</sequence>
<name>A0A1I4CMC3_9EURY</name>
<protein>
    <submittedName>
        <fullName evidence="2">Uncharacterized protein</fullName>
    </submittedName>
</protein>